<dbReference type="PANTHER" id="PTHR10993:SF7">
    <property type="entry name" value="LIPOYLTRANSFERASE 2, MITOCHONDRIAL-RELATED"/>
    <property type="match status" value="1"/>
</dbReference>
<dbReference type="OrthoDB" id="19908at2759"/>
<dbReference type="AlphaFoldDB" id="A0A8H4PB83"/>
<dbReference type="GO" id="GO:0009249">
    <property type="term" value="P:protein lipoylation"/>
    <property type="evidence" value="ECO:0007669"/>
    <property type="project" value="TreeGrafter"/>
</dbReference>
<name>A0A8H4PB83_9HYPO</name>
<dbReference type="Gene3D" id="3.30.930.10">
    <property type="entry name" value="Bira Bifunctional Protein, Domain 2"/>
    <property type="match status" value="1"/>
</dbReference>
<dbReference type="InterPro" id="IPR004143">
    <property type="entry name" value="BPL_LPL_catalytic"/>
</dbReference>
<proteinExistence type="predicted"/>
<dbReference type="Proteomes" id="UP000554235">
    <property type="component" value="Unassembled WGS sequence"/>
</dbReference>
<dbReference type="GO" id="GO:0033819">
    <property type="term" value="F:lipoyl(octanoyl) transferase activity"/>
    <property type="evidence" value="ECO:0007669"/>
    <property type="project" value="TreeGrafter"/>
</dbReference>
<dbReference type="InterPro" id="IPR045864">
    <property type="entry name" value="aa-tRNA-synth_II/BPL/LPL"/>
</dbReference>
<feature type="region of interest" description="Disordered" evidence="1">
    <location>
        <begin position="1"/>
        <end position="44"/>
    </location>
</feature>
<evidence type="ECO:0000259" key="2">
    <source>
        <dbReference type="PROSITE" id="PS51733"/>
    </source>
</evidence>
<keyword evidence="3" id="KW-0808">Transferase</keyword>
<dbReference type="SUPFAM" id="SSF55681">
    <property type="entry name" value="Class II aaRS and biotin synthetases"/>
    <property type="match status" value="1"/>
</dbReference>
<evidence type="ECO:0000313" key="3">
    <source>
        <dbReference type="EMBL" id="KAF4464358.1"/>
    </source>
</evidence>
<sequence>MPPRLRLRPSTPSAALSTLSRSETRIPSGVSRPARRWASTSTAPTSELPRLTLLTHQHLAETGPSTFIRYDTADAAQEQLRSRLLNWKALPDDQLIDPPRPHLLSFEAAPTLTLGRRQTALTSAQTSRFRAPLRVALPHRRDPVPEQSFIPDVRQTARGGLTTYHGPGQLVLWPVLDMHSPLYARYSVLSYAAHLEATTRRLLADLFGLKTYTTRDEPGVWVPTPAGQPARKIAAMGVHHRRHVTALGIAVNIDVPVEGPEDVNPWARFVPCGLEGKLVTSVAAELRQRDGVEGLGDWDMASLAARWARLFEEGLKDEAKREVESEASGFRRASVE</sequence>
<gene>
    <name evidence="3" type="ORF">FALBO_8816</name>
</gene>
<feature type="domain" description="BPL/LPL catalytic" evidence="2">
    <location>
        <begin position="97"/>
        <end position="319"/>
    </location>
</feature>
<dbReference type="EMBL" id="JAADYS010001202">
    <property type="protein sequence ID" value="KAF4464358.1"/>
    <property type="molecule type" value="Genomic_DNA"/>
</dbReference>
<evidence type="ECO:0000256" key="1">
    <source>
        <dbReference type="SAM" id="MobiDB-lite"/>
    </source>
</evidence>
<comment type="caution">
    <text evidence="3">The sequence shown here is derived from an EMBL/GenBank/DDBJ whole genome shotgun (WGS) entry which is preliminary data.</text>
</comment>
<protein>
    <submittedName>
        <fullName evidence="3">Lipoyl(Octanoyl) transferase</fullName>
    </submittedName>
</protein>
<organism evidence="3 4">
    <name type="scientific">Fusarium albosuccineum</name>
    <dbReference type="NCBI Taxonomy" id="1237068"/>
    <lineage>
        <taxon>Eukaryota</taxon>
        <taxon>Fungi</taxon>
        <taxon>Dikarya</taxon>
        <taxon>Ascomycota</taxon>
        <taxon>Pezizomycotina</taxon>
        <taxon>Sordariomycetes</taxon>
        <taxon>Hypocreomycetidae</taxon>
        <taxon>Hypocreales</taxon>
        <taxon>Nectriaceae</taxon>
        <taxon>Fusarium</taxon>
        <taxon>Fusarium decemcellulare species complex</taxon>
    </lineage>
</organism>
<accession>A0A8H4PB83</accession>
<evidence type="ECO:0000313" key="4">
    <source>
        <dbReference type="Proteomes" id="UP000554235"/>
    </source>
</evidence>
<dbReference type="Pfam" id="PF21948">
    <property type="entry name" value="LplA-B_cat"/>
    <property type="match status" value="1"/>
</dbReference>
<dbReference type="PROSITE" id="PS51733">
    <property type="entry name" value="BPL_LPL_CATALYTIC"/>
    <property type="match status" value="1"/>
</dbReference>
<reference evidence="3 4" key="1">
    <citation type="submission" date="2020-01" db="EMBL/GenBank/DDBJ databases">
        <title>Identification and distribution of gene clusters putatively required for synthesis of sphingolipid metabolism inhibitors in phylogenetically diverse species of the filamentous fungus Fusarium.</title>
        <authorList>
            <person name="Kim H.-S."/>
            <person name="Busman M."/>
            <person name="Brown D.W."/>
            <person name="Divon H."/>
            <person name="Uhlig S."/>
            <person name="Proctor R.H."/>
        </authorList>
    </citation>
    <scope>NUCLEOTIDE SEQUENCE [LARGE SCALE GENOMIC DNA]</scope>
    <source>
        <strain evidence="3 4">NRRL 20459</strain>
    </source>
</reference>
<feature type="compositionally biased region" description="Polar residues" evidence="1">
    <location>
        <begin position="10"/>
        <end position="21"/>
    </location>
</feature>
<keyword evidence="4" id="KW-1185">Reference proteome</keyword>
<dbReference type="PANTHER" id="PTHR10993">
    <property type="entry name" value="OCTANOYLTRANSFERASE"/>
    <property type="match status" value="1"/>
</dbReference>